<dbReference type="EMBL" id="AXDT01000029">
    <property type="protein sequence ID" value="ERT14390.1"/>
    <property type="molecule type" value="Genomic_DNA"/>
</dbReference>
<organism evidence="3 4">
    <name type="scientific">Photorhabdus temperata J3</name>
    <dbReference type="NCBI Taxonomy" id="1389415"/>
    <lineage>
        <taxon>Bacteria</taxon>
        <taxon>Pseudomonadati</taxon>
        <taxon>Pseudomonadota</taxon>
        <taxon>Gammaproteobacteria</taxon>
        <taxon>Enterobacterales</taxon>
        <taxon>Morganellaceae</taxon>
        <taxon>Photorhabdus</taxon>
    </lineage>
</organism>
<accession>U7R3T1</accession>
<evidence type="ECO:0000256" key="1">
    <source>
        <dbReference type="SAM" id="Phobius"/>
    </source>
</evidence>
<gene>
    <name evidence="3" type="ORF">O185_03240</name>
</gene>
<keyword evidence="1" id="KW-0812">Transmembrane</keyword>
<keyword evidence="4" id="KW-1185">Reference proteome</keyword>
<dbReference type="Pfam" id="PF11808">
    <property type="entry name" value="PhoR"/>
    <property type="match status" value="1"/>
</dbReference>
<name>U7R3T1_PHOTE</name>
<reference evidence="3 4" key="1">
    <citation type="submission" date="2013-10" db="EMBL/GenBank/DDBJ databases">
        <title>Whole Genome Shotgun Sequence of Photorhabdus temperata J3.</title>
        <authorList>
            <person name="Park G.-S."/>
            <person name="Hong S.-J."/>
            <person name="Shin J.-H."/>
        </authorList>
    </citation>
    <scope>NUCLEOTIDE SEQUENCE [LARGE SCALE GENOMIC DNA]</scope>
    <source>
        <strain evidence="3 4">J3</strain>
    </source>
</reference>
<dbReference type="GO" id="GO:0000155">
    <property type="term" value="F:phosphorelay sensor kinase activity"/>
    <property type="evidence" value="ECO:0007669"/>
    <property type="project" value="InterPro"/>
</dbReference>
<feature type="transmembrane region" description="Helical" evidence="1">
    <location>
        <begin position="14"/>
        <end position="45"/>
    </location>
</feature>
<dbReference type="InterPro" id="IPR021766">
    <property type="entry name" value="PhoR_N"/>
</dbReference>
<dbReference type="PATRIC" id="fig|1389415.4.peg.641"/>
<sequence>MLERLSWKKLVSELFLFCLPALVLSIFIGHLSWCLFASVFLALIWHGYNLLKLSDWLWLDRRMLPPSGRGGMGADFLRYSPNAATEPETAP</sequence>
<keyword evidence="1" id="KW-1133">Transmembrane helix</keyword>
<evidence type="ECO:0000313" key="4">
    <source>
        <dbReference type="Proteomes" id="UP000017133"/>
    </source>
</evidence>
<comment type="caution">
    <text evidence="3">The sequence shown here is derived from an EMBL/GenBank/DDBJ whole genome shotgun (WGS) entry which is preliminary data.</text>
</comment>
<protein>
    <recommendedName>
        <fullName evidence="2">Phosphate regulon sensor protein PhoR N-terminal domain-containing protein</fullName>
    </recommendedName>
</protein>
<evidence type="ECO:0000313" key="3">
    <source>
        <dbReference type="EMBL" id="ERT14390.1"/>
    </source>
</evidence>
<dbReference type="AlphaFoldDB" id="U7R3T1"/>
<keyword evidence="1" id="KW-0472">Membrane</keyword>
<evidence type="ECO:0000259" key="2">
    <source>
        <dbReference type="Pfam" id="PF11808"/>
    </source>
</evidence>
<dbReference type="GO" id="GO:0004721">
    <property type="term" value="F:phosphoprotein phosphatase activity"/>
    <property type="evidence" value="ECO:0007669"/>
    <property type="project" value="InterPro"/>
</dbReference>
<dbReference type="Proteomes" id="UP000017133">
    <property type="component" value="Unassembled WGS sequence"/>
</dbReference>
<proteinExistence type="predicted"/>
<feature type="domain" description="Phosphate regulon sensor protein PhoR N-terminal" evidence="2">
    <location>
        <begin position="6"/>
        <end position="73"/>
    </location>
</feature>